<gene>
    <name evidence="2" type="ORF">NX774_09235</name>
</gene>
<feature type="region of interest" description="Disordered" evidence="1">
    <location>
        <begin position="105"/>
        <end position="124"/>
    </location>
</feature>
<evidence type="ECO:0000256" key="1">
    <source>
        <dbReference type="SAM" id="MobiDB-lite"/>
    </source>
</evidence>
<dbReference type="EMBL" id="JANUHB010000002">
    <property type="protein sequence ID" value="MCS0808101.1"/>
    <property type="molecule type" value="Genomic_DNA"/>
</dbReference>
<proteinExistence type="predicted"/>
<feature type="region of interest" description="Disordered" evidence="1">
    <location>
        <begin position="1"/>
        <end position="20"/>
    </location>
</feature>
<dbReference type="InterPro" id="IPR008727">
    <property type="entry name" value="PAAR_motif"/>
</dbReference>
<dbReference type="RefSeq" id="WP_258821881.1">
    <property type="nucleotide sequence ID" value="NZ_JANUHB010000002.1"/>
</dbReference>
<protein>
    <submittedName>
        <fullName evidence="2">PAAR domain-containing protein</fullName>
    </submittedName>
</protein>
<organism evidence="2 3">
    <name type="scientific">Massilia agilis</name>
    <dbReference type="NCBI Taxonomy" id="1811226"/>
    <lineage>
        <taxon>Bacteria</taxon>
        <taxon>Pseudomonadati</taxon>
        <taxon>Pseudomonadota</taxon>
        <taxon>Betaproteobacteria</taxon>
        <taxon>Burkholderiales</taxon>
        <taxon>Oxalobacteraceae</taxon>
        <taxon>Telluria group</taxon>
        <taxon>Massilia</taxon>
    </lineage>
</organism>
<dbReference type="CDD" id="cd14744">
    <property type="entry name" value="PAAR_CT_2"/>
    <property type="match status" value="1"/>
</dbReference>
<keyword evidence="3" id="KW-1185">Reference proteome</keyword>
<name>A0ABT2DCF1_9BURK</name>
<evidence type="ECO:0000313" key="3">
    <source>
        <dbReference type="Proteomes" id="UP001206126"/>
    </source>
</evidence>
<dbReference type="Proteomes" id="UP001206126">
    <property type="component" value="Unassembled WGS sequence"/>
</dbReference>
<dbReference type="Pfam" id="PF05488">
    <property type="entry name" value="PAAR_motif"/>
    <property type="match status" value="1"/>
</dbReference>
<reference evidence="2 3" key="1">
    <citation type="submission" date="2022-08" db="EMBL/GenBank/DDBJ databases">
        <title>Reclassification of Massilia species as members of the genera Telluria, Duganella, Pseudoduganella, Mokoshia gen. nov. and Zemynaea gen. nov. using orthogonal and non-orthogonal genome-based approaches.</title>
        <authorList>
            <person name="Bowman J.P."/>
        </authorList>
    </citation>
    <scope>NUCLEOTIDE SEQUENCE [LARGE SCALE GENOMIC DNA]</scope>
    <source>
        <strain evidence="2 3">JCM 31605</strain>
    </source>
</reference>
<accession>A0ABT2DCF1</accession>
<evidence type="ECO:0000313" key="2">
    <source>
        <dbReference type="EMBL" id="MCS0808101.1"/>
    </source>
</evidence>
<sequence length="194" mass="20923">MKRHTITEGATTTAGGKVIGASSHGSINGARIALENDPIHCPACNSTGHILCVGARLNESWNGIQVALEEDLCVCQCYPHPRLVPNQNVRFQNVSGNAASTDIVRRGGQTSEARAAEDPTASQESYDQHFEIKNEAGQPIADCPYVIELSSGRRIEGRTNHEGKTAKVVASRIEQATLILYAPEAPPLNPNWDR</sequence>
<comment type="caution">
    <text evidence="2">The sequence shown here is derived from an EMBL/GenBank/DDBJ whole genome shotgun (WGS) entry which is preliminary data.</text>
</comment>